<feature type="transmembrane region" description="Helical" evidence="9">
    <location>
        <begin position="351"/>
        <end position="371"/>
    </location>
</feature>
<dbReference type="Pfam" id="PF09594">
    <property type="entry name" value="GT87"/>
    <property type="match status" value="1"/>
</dbReference>
<protein>
    <submittedName>
        <fullName evidence="10">Polyprenol-phosphate-mannose-dependent alpha-(1-2)-phosphatidylinositol mannoside mannosyltransferase</fullName>
        <ecNumber evidence="10">2.4.1.-</ecNumber>
    </submittedName>
</protein>
<keyword evidence="3 10" id="KW-0808">Transferase</keyword>
<keyword evidence="5 9" id="KW-1133">Transmembrane helix</keyword>
<feature type="region of interest" description="Disordered" evidence="8">
    <location>
        <begin position="411"/>
        <end position="430"/>
    </location>
</feature>
<comment type="subcellular location">
    <subcellularLocation>
        <location evidence="1">Cell membrane</location>
        <topology evidence="1">Multi-pass membrane protein</topology>
    </subcellularLocation>
</comment>
<organism evidence="10 11">
    <name type="scientific">Corynebacterium provencense</name>
    <dbReference type="NCBI Taxonomy" id="1737425"/>
    <lineage>
        <taxon>Bacteria</taxon>
        <taxon>Bacillati</taxon>
        <taxon>Actinomycetota</taxon>
        <taxon>Actinomycetes</taxon>
        <taxon>Mycobacteriales</taxon>
        <taxon>Corynebacteriaceae</taxon>
        <taxon>Corynebacterium</taxon>
    </lineage>
</organism>
<name>A0A2Z3YP59_9CORY</name>
<feature type="transmembrane region" description="Helical" evidence="9">
    <location>
        <begin position="137"/>
        <end position="155"/>
    </location>
</feature>
<feature type="transmembrane region" description="Helical" evidence="9">
    <location>
        <begin position="383"/>
        <end position="406"/>
    </location>
</feature>
<keyword evidence="11" id="KW-1185">Reference proteome</keyword>
<evidence type="ECO:0000256" key="2">
    <source>
        <dbReference type="ARBA" id="ARBA00022475"/>
    </source>
</evidence>
<evidence type="ECO:0000256" key="4">
    <source>
        <dbReference type="ARBA" id="ARBA00022692"/>
    </source>
</evidence>
<evidence type="ECO:0000256" key="7">
    <source>
        <dbReference type="ARBA" id="ARBA00024033"/>
    </source>
</evidence>
<feature type="transmembrane region" description="Helical" evidence="9">
    <location>
        <begin position="103"/>
        <end position="125"/>
    </location>
</feature>
<keyword evidence="2" id="KW-1003">Cell membrane</keyword>
<feature type="transmembrane region" description="Helical" evidence="9">
    <location>
        <begin position="301"/>
        <end position="319"/>
    </location>
</feature>
<dbReference type="RefSeq" id="WP_227870990.1">
    <property type="nucleotide sequence ID" value="NZ_CP024988.1"/>
</dbReference>
<reference evidence="11" key="1">
    <citation type="submission" date="2017-11" db="EMBL/GenBank/DDBJ databases">
        <title>Otitis media/interna in a cat caused by the recently described species Corynebacterium provencense.</title>
        <authorList>
            <person name="Kittl S."/>
            <person name="Brodard I."/>
            <person name="Rychener L."/>
            <person name="Jores J."/>
            <person name="Roosje P."/>
            <person name="Gobeli Brawand S."/>
        </authorList>
    </citation>
    <scope>NUCLEOTIDE SEQUENCE [LARGE SCALE GENOMIC DNA]</scope>
    <source>
        <strain evidence="11">17KM38</strain>
    </source>
</reference>
<sequence length="430" mass="46152">MNIAASFPRISGRARQVLRPLTVVLITAAVVYTAVRFVVGPGGVVYHIDFDVYRSGGHAVLDSVPLYQGSFRVGGITLPFTYPPLSAVTFVPLALMPLWLGEVVFTVVSVVALLLTAVITLRSLSRESGDILPRHRLWTTAAVVTAAGVFAWPVVSTLEYGQINIVLMLLVAADLLLPRTPWPRGMLVGLAAALKLTPAVFGLFFLLRRQWKDAATSVISGLAFTALAWVILPADSLRYWTETVSDPTRIGGLMYSANQSWRGAVARFTDDPLQTRIWVTLAVVTVVAVTVVMYRQLSVGATTAAVCTNALLGLLASPVSWAHHWVWVVPMAVVAVASACRAGTGQVRRAAVFLAVVVTVVPVLLVVHTWFPSTHDVERTWSVAMKILGSELVLTGVCWLVIGGLLPRATRPAPRADARTEPGAAPVPST</sequence>
<feature type="transmembrane region" description="Helical" evidence="9">
    <location>
        <begin position="186"/>
        <end position="207"/>
    </location>
</feature>
<dbReference type="GO" id="GO:0005886">
    <property type="term" value="C:plasma membrane"/>
    <property type="evidence" value="ECO:0007669"/>
    <property type="project" value="UniProtKB-SubCell"/>
</dbReference>
<feature type="transmembrane region" description="Helical" evidence="9">
    <location>
        <begin position="277"/>
        <end position="294"/>
    </location>
</feature>
<keyword evidence="6 9" id="KW-0472">Membrane</keyword>
<evidence type="ECO:0000313" key="11">
    <source>
        <dbReference type="Proteomes" id="UP000247696"/>
    </source>
</evidence>
<evidence type="ECO:0000256" key="6">
    <source>
        <dbReference type="ARBA" id="ARBA00023136"/>
    </source>
</evidence>
<feature type="transmembrane region" description="Helical" evidence="9">
    <location>
        <begin position="325"/>
        <end position="344"/>
    </location>
</feature>
<evidence type="ECO:0000256" key="5">
    <source>
        <dbReference type="ARBA" id="ARBA00022989"/>
    </source>
</evidence>
<feature type="transmembrane region" description="Helical" evidence="9">
    <location>
        <begin position="214"/>
        <end position="232"/>
    </location>
</feature>
<proteinExistence type="inferred from homology"/>
<dbReference type="STRING" id="1737425.GCA_900049755_02596"/>
<comment type="similarity">
    <text evidence="7">Belongs to the glycosyltransferase 87 family.</text>
</comment>
<gene>
    <name evidence="10" type="ORF">Csp1_16700</name>
</gene>
<evidence type="ECO:0000313" key="10">
    <source>
        <dbReference type="EMBL" id="AWT26452.1"/>
    </source>
</evidence>
<dbReference type="InterPro" id="IPR018584">
    <property type="entry name" value="GT87"/>
</dbReference>
<dbReference type="AlphaFoldDB" id="A0A2Z3YP59"/>
<keyword evidence="10" id="KW-0328">Glycosyltransferase</keyword>
<accession>A0A2Z3YP59</accession>
<feature type="transmembrane region" description="Helical" evidence="9">
    <location>
        <begin position="21"/>
        <end position="39"/>
    </location>
</feature>
<dbReference type="Proteomes" id="UP000247696">
    <property type="component" value="Chromosome"/>
</dbReference>
<evidence type="ECO:0000256" key="9">
    <source>
        <dbReference type="SAM" id="Phobius"/>
    </source>
</evidence>
<evidence type="ECO:0000256" key="1">
    <source>
        <dbReference type="ARBA" id="ARBA00004651"/>
    </source>
</evidence>
<dbReference type="EC" id="2.4.1.-" evidence="10"/>
<dbReference type="KEGG" id="cpre:Csp1_16700"/>
<keyword evidence="4 9" id="KW-0812">Transmembrane</keyword>
<dbReference type="EMBL" id="CP024988">
    <property type="protein sequence ID" value="AWT26452.1"/>
    <property type="molecule type" value="Genomic_DNA"/>
</dbReference>
<evidence type="ECO:0000256" key="3">
    <source>
        <dbReference type="ARBA" id="ARBA00022679"/>
    </source>
</evidence>
<dbReference type="GO" id="GO:0016758">
    <property type="term" value="F:hexosyltransferase activity"/>
    <property type="evidence" value="ECO:0007669"/>
    <property type="project" value="InterPro"/>
</dbReference>
<evidence type="ECO:0000256" key="8">
    <source>
        <dbReference type="SAM" id="MobiDB-lite"/>
    </source>
</evidence>